<dbReference type="EMBL" id="CAJNRF010010520">
    <property type="protein sequence ID" value="CAF2121579.1"/>
    <property type="molecule type" value="Genomic_DNA"/>
</dbReference>
<sequence length="315" mass="34692">MQPQYIRFIKSSNQVIQNNISSPATIHLRALLQGVTGVTAATPTRIIINSSPSTVAFTNGTTALKTNNSIIAVPIRETPVNSSSSVVCIPVKESRERPYNNDSLLSDSILTEDEQKQLVQDINDASLPDLNAKQMSEQVLDDTTLTINNDEANNIVHENRSNSTNASNVASISKSDIPATISSTKKTVPARKINIRSKNGSYERISGSIFSSLLQQIGPHIEKLDTNYRAAIPIEKRLACALYALGSSIDKFFHRLIKFPNTDAEIQDTIDGVFIKWGYPLCIGALDSTHIAIKPPLGFEVDYFNYKKYHSIIML</sequence>
<name>A0A816VAX6_9BILA</name>
<protein>
    <recommendedName>
        <fullName evidence="3">DDE Tnp4 domain-containing protein</fullName>
    </recommendedName>
</protein>
<evidence type="ECO:0008006" key="3">
    <source>
        <dbReference type="Google" id="ProtNLM"/>
    </source>
</evidence>
<comment type="caution">
    <text evidence="1">The sequence shown here is derived from an EMBL/GenBank/DDBJ whole genome shotgun (WGS) entry which is preliminary data.</text>
</comment>
<proteinExistence type="predicted"/>
<accession>A0A816VAX6</accession>
<evidence type="ECO:0000313" key="2">
    <source>
        <dbReference type="Proteomes" id="UP000663856"/>
    </source>
</evidence>
<reference evidence="1" key="1">
    <citation type="submission" date="2021-02" db="EMBL/GenBank/DDBJ databases">
        <authorList>
            <person name="Nowell W R."/>
        </authorList>
    </citation>
    <scope>NUCLEOTIDE SEQUENCE</scope>
</reference>
<dbReference type="Proteomes" id="UP000663856">
    <property type="component" value="Unassembled WGS sequence"/>
</dbReference>
<dbReference type="AlphaFoldDB" id="A0A816VAX6"/>
<evidence type="ECO:0000313" key="1">
    <source>
        <dbReference type="EMBL" id="CAF2121579.1"/>
    </source>
</evidence>
<gene>
    <name evidence="1" type="ORF">WKI299_LOCUS24512</name>
</gene>
<organism evidence="1 2">
    <name type="scientific">Rotaria magnacalcarata</name>
    <dbReference type="NCBI Taxonomy" id="392030"/>
    <lineage>
        <taxon>Eukaryota</taxon>
        <taxon>Metazoa</taxon>
        <taxon>Spiralia</taxon>
        <taxon>Gnathifera</taxon>
        <taxon>Rotifera</taxon>
        <taxon>Eurotatoria</taxon>
        <taxon>Bdelloidea</taxon>
        <taxon>Philodinida</taxon>
        <taxon>Philodinidae</taxon>
        <taxon>Rotaria</taxon>
    </lineage>
</organism>